<evidence type="ECO:0000313" key="2">
    <source>
        <dbReference type="Proteomes" id="UP000220111"/>
    </source>
</evidence>
<organism evidence="1 2">
    <name type="scientific">Bacillus wiedmannii</name>
    <dbReference type="NCBI Taxonomy" id="1890302"/>
    <lineage>
        <taxon>Bacteria</taxon>
        <taxon>Bacillati</taxon>
        <taxon>Bacillota</taxon>
        <taxon>Bacilli</taxon>
        <taxon>Bacillales</taxon>
        <taxon>Bacillaceae</taxon>
        <taxon>Bacillus</taxon>
        <taxon>Bacillus cereus group</taxon>
    </lineage>
</organism>
<name>A0A2A7BL78_9BACI</name>
<accession>A0A2A7BL78</accession>
<protein>
    <submittedName>
        <fullName evidence="1">Uncharacterized protein</fullName>
    </submittedName>
</protein>
<dbReference type="AlphaFoldDB" id="A0A2A7BL78"/>
<gene>
    <name evidence="1" type="ORF">COO17_24585</name>
</gene>
<proteinExistence type="predicted"/>
<reference evidence="1 2" key="1">
    <citation type="submission" date="2017-09" db="EMBL/GenBank/DDBJ databases">
        <title>Large-scale bioinformatics analysis of Bacillus genomes uncovers conserved roles of natural products in bacterial physiology.</title>
        <authorList>
            <consortium name="Agbiome Team Llc"/>
            <person name="Bleich R.M."/>
            <person name="Grubbs K.J."/>
            <person name="Santa Maria K.C."/>
            <person name="Allen S.E."/>
            <person name="Farag S."/>
            <person name="Shank E.A."/>
            <person name="Bowers A."/>
        </authorList>
    </citation>
    <scope>NUCLEOTIDE SEQUENCE [LARGE SCALE GENOMIC DNA]</scope>
    <source>
        <strain evidence="1 2">AFS098222</strain>
    </source>
</reference>
<comment type="caution">
    <text evidence="1">The sequence shown here is derived from an EMBL/GenBank/DDBJ whole genome shotgun (WGS) entry which is preliminary data.</text>
</comment>
<dbReference type="EMBL" id="NVPQ01000100">
    <property type="protein sequence ID" value="PDY36765.1"/>
    <property type="molecule type" value="Genomic_DNA"/>
</dbReference>
<dbReference type="Proteomes" id="UP000220111">
    <property type="component" value="Unassembled WGS sequence"/>
</dbReference>
<sequence length="83" mass="9888">MFVSLIPLFHFSIYTYQIKKTSCKMESFFMHFYTSSLLSVHNSPHNTNVYSSSVIKPILLYLQKIRRIFIKTVDMRTIMIKCE</sequence>
<evidence type="ECO:0000313" key="1">
    <source>
        <dbReference type="EMBL" id="PDY36765.1"/>
    </source>
</evidence>